<keyword evidence="6" id="KW-1185">Reference proteome</keyword>
<feature type="compositionally biased region" description="Basic and acidic residues" evidence="3">
    <location>
        <begin position="356"/>
        <end position="370"/>
    </location>
</feature>
<dbReference type="GO" id="GO:0005524">
    <property type="term" value="F:ATP binding"/>
    <property type="evidence" value="ECO:0007669"/>
    <property type="project" value="InterPro"/>
</dbReference>
<organism evidence="5 6">
    <name type="scientific">Olea europaea subsp. europaea</name>
    <dbReference type="NCBI Taxonomy" id="158383"/>
    <lineage>
        <taxon>Eukaryota</taxon>
        <taxon>Viridiplantae</taxon>
        <taxon>Streptophyta</taxon>
        <taxon>Embryophyta</taxon>
        <taxon>Tracheophyta</taxon>
        <taxon>Spermatophyta</taxon>
        <taxon>Magnoliopsida</taxon>
        <taxon>eudicotyledons</taxon>
        <taxon>Gunneridae</taxon>
        <taxon>Pentapetalae</taxon>
        <taxon>asterids</taxon>
        <taxon>lamiids</taxon>
        <taxon>Lamiales</taxon>
        <taxon>Oleaceae</taxon>
        <taxon>Oleeae</taxon>
        <taxon>Olea</taxon>
    </lineage>
</organism>
<evidence type="ECO:0000256" key="2">
    <source>
        <dbReference type="ARBA" id="ARBA00023242"/>
    </source>
</evidence>
<keyword evidence="5" id="KW-0547">Nucleotide-binding</keyword>
<keyword evidence="5" id="KW-0067">ATP-binding</keyword>
<feature type="region of interest" description="Disordered" evidence="3">
    <location>
        <begin position="123"/>
        <end position="226"/>
    </location>
</feature>
<feature type="compositionally biased region" description="Low complexity" evidence="3">
    <location>
        <begin position="13"/>
        <end position="27"/>
    </location>
</feature>
<keyword evidence="5" id="KW-0378">Hydrolase</keyword>
<protein>
    <submittedName>
        <fullName evidence="5">ATP-dependent helicase BRM</fullName>
    </submittedName>
</protein>
<accession>A0A8S0TIT8</accession>
<feature type="compositionally biased region" description="Polar residues" evidence="3">
    <location>
        <begin position="256"/>
        <end position="280"/>
    </location>
</feature>
<dbReference type="GO" id="GO:0004386">
    <property type="term" value="F:helicase activity"/>
    <property type="evidence" value="ECO:0007669"/>
    <property type="project" value="UniProtKB-KW"/>
</dbReference>
<feature type="compositionally biased region" description="Polar residues" evidence="3">
    <location>
        <begin position="167"/>
        <end position="200"/>
    </location>
</feature>
<feature type="domain" description="QLQ" evidence="4">
    <location>
        <begin position="293"/>
        <end position="329"/>
    </location>
</feature>
<dbReference type="Proteomes" id="UP000594638">
    <property type="component" value="Unassembled WGS sequence"/>
</dbReference>
<gene>
    <name evidence="5" type="ORF">OLEA9_A081968</name>
</gene>
<proteinExistence type="predicted"/>
<dbReference type="Gramene" id="OE9A081968T1">
    <property type="protein sequence ID" value="OE9A081968C1"/>
    <property type="gene ID" value="OE9A081968"/>
</dbReference>
<feature type="region of interest" description="Disordered" evidence="3">
    <location>
        <begin position="255"/>
        <end position="286"/>
    </location>
</feature>
<dbReference type="OrthoDB" id="6017at2759"/>
<name>A0A8S0TIT8_OLEEU</name>
<dbReference type="SMART" id="SM00951">
    <property type="entry name" value="QLQ"/>
    <property type="match status" value="1"/>
</dbReference>
<evidence type="ECO:0000259" key="4">
    <source>
        <dbReference type="PROSITE" id="PS51666"/>
    </source>
</evidence>
<evidence type="ECO:0000256" key="3">
    <source>
        <dbReference type="SAM" id="MobiDB-lite"/>
    </source>
</evidence>
<dbReference type="InterPro" id="IPR014978">
    <property type="entry name" value="Gln-Leu-Gln_QLQ"/>
</dbReference>
<dbReference type="GO" id="GO:0006355">
    <property type="term" value="P:regulation of DNA-templated transcription"/>
    <property type="evidence" value="ECO:0007669"/>
    <property type="project" value="InterPro"/>
</dbReference>
<keyword evidence="2" id="KW-0539">Nucleus</keyword>
<dbReference type="GO" id="GO:0005634">
    <property type="term" value="C:nucleus"/>
    <property type="evidence" value="ECO:0007669"/>
    <property type="project" value="UniProtKB-SubCell"/>
</dbReference>
<dbReference type="GO" id="GO:0048731">
    <property type="term" value="P:system development"/>
    <property type="evidence" value="ECO:0007669"/>
    <property type="project" value="UniProtKB-ARBA"/>
</dbReference>
<dbReference type="EMBL" id="CACTIH010007253">
    <property type="protein sequence ID" value="CAA3005860.1"/>
    <property type="molecule type" value="Genomic_DNA"/>
</dbReference>
<comment type="caution">
    <text evidence="5">The sequence shown here is derived from an EMBL/GenBank/DDBJ whole genome shotgun (WGS) entry which is preliminary data.</text>
</comment>
<feature type="region of interest" description="Disordered" evidence="3">
    <location>
        <begin position="420"/>
        <end position="444"/>
    </location>
</feature>
<dbReference type="Pfam" id="PF08880">
    <property type="entry name" value="QLQ"/>
    <property type="match status" value="1"/>
</dbReference>
<reference evidence="5 6" key="1">
    <citation type="submission" date="2019-12" db="EMBL/GenBank/DDBJ databases">
        <authorList>
            <person name="Alioto T."/>
            <person name="Alioto T."/>
            <person name="Gomez Garrido J."/>
        </authorList>
    </citation>
    <scope>NUCLEOTIDE SEQUENCE [LARGE SCALE GENOMIC DNA]</scope>
</reference>
<feature type="compositionally biased region" description="Polar residues" evidence="3">
    <location>
        <begin position="126"/>
        <end position="160"/>
    </location>
</feature>
<dbReference type="PROSITE" id="PS51666">
    <property type="entry name" value="QLQ"/>
    <property type="match status" value="1"/>
</dbReference>
<feature type="compositionally biased region" description="Basic and acidic residues" evidence="3">
    <location>
        <begin position="420"/>
        <end position="431"/>
    </location>
</feature>
<sequence length="615" mass="67168">MQQLMSVHAANHSQPSSSKISSEQSGQVEKADNVKQPMSGQRTEPKPDKQPTLLGQVVPAASMEGGPQSQLNIMNMTNNPISAQVQAMQALALERNIDLSNPASANMMAQLIPLMQAQMAAQQKANESNAGAQSASMSKHQVSTTKVANESSPRGNSSVDVSGRFRYSNSRQTVGSDPPAVTSNATIVNSSGNNPVQQFSLHGRENQLPPRHPTLLGNPRPPTNPIQVSVNLGQGVDNSLPAKNSVSGLEILQGQHARQLNRSPSHSSNDGDVVNSSTPQGGPHRQMCQQHIGFTKQQLHVLKAQILAFRRLKKGDGTLPRELLQAVAPPLLELQIQQIFPPPGTVNKDGSAGENLDGHARHVESSEKGRQVVTSSGGLYDSKEEVLGGDKLAVSTVNVRGIPVATKKLRIEVASGKEKQQAVEHLGKSDQEAEPGNQKSPVTIDLSADKGKEVATQTAVSDAILVKKPVQAGNMTQPKDAGSTRKYHGPLFDFPVFTRKHDTFGSSMMNNSNNLTPSYDVKDLFEEEEIWKRKRSEKIEKIDKILALAEHQAHLRDAIEQQQLEIMAMPERPYRKFEINRQSQANQKATREKQLKVIFQWRKKLLEAHWGIRDS</sequence>
<comment type="subcellular location">
    <subcellularLocation>
        <location evidence="1">Nucleus</location>
    </subcellularLocation>
</comment>
<feature type="region of interest" description="Disordered" evidence="3">
    <location>
        <begin position="348"/>
        <end position="377"/>
    </location>
</feature>
<evidence type="ECO:0000313" key="6">
    <source>
        <dbReference type="Proteomes" id="UP000594638"/>
    </source>
</evidence>
<feature type="region of interest" description="Disordered" evidence="3">
    <location>
        <begin position="1"/>
        <end position="52"/>
    </location>
</feature>
<evidence type="ECO:0000313" key="5">
    <source>
        <dbReference type="EMBL" id="CAA3005860.1"/>
    </source>
</evidence>
<dbReference type="AlphaFoldDB" id="A0A8S0TIT8"/>
<keyword evidence="5" id="KW-0347">Helicase</keyword>
<evidence type="ECO:0000256" key="1">
    <source>
        <dbReference type="ARBA" id="ARBA00004123"/>
    </source>
</evidence>